<reference evidence="3" key="1">
    <citation type="submission" date="2016-06" db="EMBL/GenBank/DDBJ databases">
        <title>Parallel loss of symbiosis genes in relatives of nitrogen-fixing non-legume Parasponia.</title>
        <authorList>
            <person name="Van Velzen R."/>
            <person name="Holmer R."/>
            <person name="Bu F."/>
            <person name="Rutten L."/>
            <person name="Van Zeijl A."/>
            <person name="Liu W."/>
            <person name="Santuari L."/>
            <person name="Cao Q."/>
            <person name="Sharma T."/>
            <person name="Shen D."/>
            <person name="Roswanjaya Y."/>
            <person name="Wardhani T."/>
            <person name="Kalhor M.S."/>
            <person name="Jansen J."/>
            <person name="Van den Hoogen J."/>
            <person name="Gungor B."/>
            <person name="Hartog M."/>
            <person name="Hontelez J."/>
            <person name="Verver J."/>
            <person name="Yang W.-C."/>
            <person name="Schijlen E."/>
            <person name="Repin R."/>
            <person name="Schilthuizen M."/>
            <person name="Schranz E."/>
            <person name="Heidstra R."/>
            <person name="Miyata K."/>
            <person name="Fedorova E."/>
            <person name="Kohlen W."/>
            <person name="Bisseling T."/>
            <person name="Smit S."/>
            <person name="Geurts R."/>
        </authorList>
    </citation>
    <scope>NUCLEOTIDE SEQUENCE [LARGE SCALE GENOMIC DNA]</scope>
    <source>
        <strain evidence="3">cv. WU1-14</strain>
    </source>
</reference>
<evidence type="ECO:0000256" key="1">
    <source>
        <dbReference type="SAM" id="MobiDB-lite"/>
    </source>
</evidence>
<name>A0A2P5AJZ7_PARAD</name>
<protein>
    <submittedName>
        <fullName evidence="2">Uncharacterized protein</fullName>
    </submittedName>
</protein>
<accession>A0A2P5AJZ7</accession>
<sequence length="76" mass="8359">MKRKLVDADGGVEPDSKKGKPSNVAGFDVDMSDLSAKTARAESQGAMSCLYWNIQGLENLTRYQLHVILLVEFSQV</sequence>
<feature type="region of interest" description="Disordered" evidence="1">
    <location>
        <begin position="1"/>
        <end position="25"/>
    </location>
</feature>
<dbReference type="AlphaFoldDB" id="A0A2P5AJZ7"/>
<keyword evidence="3" id="KW-1185">Reference proteome</keyword>
<proteinExistence type="predicted"/>
<evidence type="ECO:0000313" key="2">
    <source>
        <dbReference type="EMBL" id="PON36834.1"/>
    </source>
</evidence>
<comment type="caution">
    <text evidence="2">The sequence shown here is derived from an EMBL/GenBank/DDBJ whole genome shotgun (WGS) entry which is preliminary data.</text>
</comment>
<organism evidence="2 3">
    <name type="scientific">Parasponia andersonii</name>
    <name type="common">Sponia andersonii</name>
    <dbReference type="NCBI Taxonomy" id="3476"/>
    <lineage>
        <taxon>Eukaryota</taxon>
        <taxon>Viridiplantae</taxon>
        <taxon>Streptophyta</taxon>
        <taxon>Embryophyta</taxon>
        <taxon>Tracheophyta</taxon>
        <taxon>Spermatophyta</taxon>
        <taxon>Magnoliopsida</taxon>
        <taxon>eudicotyledons</taxon>
        <taxon>Gunneridae</taxon>
        <taxon>Pentapetalae</taxon>
        <taxon>rosids</taxon>
        <taxon>fabids</taxon>
        <taxon>Rosales</taxon>
        <taxon>Cannabaceae</taxon>
        <taxon>Parasponia</taxon>
    </lineage>
</organism>
<dbReference type="Proteomes" id="UP000237105">
    <property type="component" value="Unassembled WGS sequence"/>
</dbReference>
<evidence type="ECO:0000313" key="3">
    <source>
        <dbReference type="Proteomes" id="UP000237105"/>
    </source>
</evidence>
<dbReference type="EMBL" id="JXTB01000552">
    <property type="protein sequence ID" value="PON36834.1"/>
    <property type="molecule type" value="Genomic_DNA"/>
</dbReference>
<gene>
    <name evidence="2" type="ORF">PanWU01x14_325260</name>
</gene>